<dbReference type="PANTHER" id="PTHR34148:SF1">
    <property type="entry name" value="ADENOSYLCOBINAMIDE-GDP RIBAZOLETRANSFERASE"/>
    <property type="match status" value="1"/>
</dbReference>
<comment type="subcellular location">
    <subcellularLocation>
        <location evidence="2 19">Cell membrane</location>
        <topology evidence="2 19">Multi-pass membrane protein</topology>
    </subcellularLocation>
</comment>
<evidence type="ECO:0000256" key="13">
    <source>
        <dbReference type="ARBA" id="ARBA00023136"/>
    </source>
</evidence>
<feature type="transmembrane region" description="Helical" evidence="19">
    <location>
        <begin position="73"/>
        <end position="92"/>
    </location>
</feature>
<dbReference type="InterPro" id="IPR003805">
    <property type="entry name" value="CobS"/>
</dbReference>
<keyword evidence="13 19" id="KW-0472">Membrane</keyword>
<feature type="transmembrane region" description="Helical" evidence="19">
    <location>
        <begin position="46"/>
        <end position="67"/>
    </location>
</feature>
<dbReference type="GO" id="GO:0005886">
    <property type="term" value="C:plasma membrane"/>
    <property type="evidence" value="ECO:0007669"/>
    <property type="project" value="UniProtKB-SubCell"/>
</dbReference>
<evidence type="ECO:0000256" key="19">
    <source>
        <dbReference type="HAMAP-Rule" id="MF_00719"/>
    </source>
</evidence>
<dbReference type="GO" id="GO:0009236">
    <property type="term" value="P:cobalamin biosynthetic process"/>
    <property type="evidence" value="ECO:0007669"/>
    <property type="project" value="UniProtKB-UniRule"/>
</dbReference>
<keyword evidence="11 19" id="KW-0460">Magnesium</keyword>
<evidence type="ECO:0000313" key="20">
    <source>
        <dbReference type="EMBL" id="MBE6512146.1"/>
    </source>
</evidence>
<evidence type="ECO:0000256" key="18">
    <source>
        <dbReference type="ARBA" id="ARBA00049504"/>
    </source>
</evidence>
<dbReference type="Proteomes" id="UP000732619">
    <property type="component" value="Unassembled WGS sequence"/>
</dbReference>
<keyword evidence="8 19" id="KW-0169">Cobalamin biosynthesis</keyword>
<comment type="catalytic activity">
    <reaction evidence="17 19">
        <text>alpha-ribazole + adenosylcob(III)inamide-GDP = adenosylcob(III)alamin + GMP + H(+)</text>
        <dbReference type="Rhea" id="RHEA:16049"/>
        <dbReference type="ChEBI" id="CHEBI:10329"/>
        <dbReference type="ChEBI" id="CHEBI:15378"/>
        <dbReference type="ChEBI" id="CHEBI:18408"/>
        <dbReference type="ChEBI" id="CHEBI:58115"/>
        <dbReference type="ChEBI" id="CHEBI:60487"/>
        <dbReference type="EC" id="2.7.8.26"/>
    </reaction>
</comment>
<dbReference type="GO" id="GO:0008818">
    <property type="term" value="F:cobalamin 5'-phosphate synthase activity"/>
    <property type="evidence" value="ECO:0007669"/>
    <property type="project" value="UniProtKB-UniRule"/>
</dbReference>
<feature type="transmembrane region" description="Helical" evidence="19">
    <location>
        <begin position="123"/>
        <end position="145"/>
    </location>
</feature>
<evidence type="ECO:0000313" key="21">
    <source>
        <dbReference type="Proteomes" id="UP000732619"/>
    </source>
</evidence>
<dbReference type="HAMAP" id="MF_00719">
    <property type="entry name" value="CobS"/>
    <property type="match status" value="1"/>
</dbReference>
<feature type="transmembrane region" description="Helical" evidence="19">
    <location>
        <begin position="151"/>
        <end position="176"/>
    </location>
</feature>
<dbReference type="AlphaFoldDB" id="A0A8T3VW23"/>
<keyword evidence="12 19" id="KW-1133">Transmembrane helix</keyword>
<reference evidence="20" key="1">
    <citation type="submission" date="2019-04" db="EMBL/GenBank/DDBJ databases">
        <title>Evolution of Biomass-Degrading Anaerobic Consortia Revealed by Metagenomics.</title>
        <authorList>
            <person name="Peng X."/>
        </authorList>
    </citation>
    <scope>NUCLEOTIDE SEQUENCE</scope>
    <source>
        <strain evidence="20">SIG14</strain>
    </source>
</reference>
<comment type="cofactor">
    <cofactor evidence="1 19">
        <name>Mg(2+)</name>
        <dbReference type="ChEBI" id="CHEBI:18420"/>
    </cofactor>
</comment>
<evidence type="ECO:0000256" key="10">
    <source>
        <dbReference type="ARBA" id="ARBA00022692"/>
    </source>
</evidence>
<feature type="transmembrane region" description="Helical" evidence="19">
    <location>
        <begin position="197"/>
        <end position="214"/>
    </location>
</feature>
<evidence type="ECO:0000256" key="8">
    <source>
        <dbReference type="ARBA" id="ARBA00022573"/>
    </source>
</evidence>
<evidence type="ECO:0000256" key="11">
    <source>
        <dbReference type="ARBA" id="ARBA00022842"/>
    </source>
</evidence>
<name>A0A8T3VW23_METOL</name>
<accession>A0A8T3VW23</accession>
<evidence type="ECO:0000256" key="5">
    <source>
        <dbReference type="ARBA" id="ARBA00013200"/>
    </source>
</evidence>
<comment type="caution">
    <text evidence="20">The sequence shown here is derived from an EMBL/GenBank/DDBJ whole genome shotgun (WGS) entry which is preliminary data.</text>
</comment>
<sequence>MKDQNNDDYFEKQSPSTLRSIGGLLTFSTILPLNIYTTIDEMAKFTWFWPVLNGLIGLMATIIAFLLAKSIHFDPLLIAAIVYGFLLLINGFNHFDGLMDFGDGVMVHGSPEKKLSIMKDPMTGVGGIAVGFIVGTITISAYASLMNYAYAINFNFILLIIVAEISAKIGLTTCCISSQASEEGIGKYFIKYMNLKNYVIGLIICFIISVALSLGTGIHIGLLGIIGGAFGGALTSLIAKKHLKIANGDVLGTSNELGRLFSLLAMLVLISINFSALI</sequence>
<dbReference type="GO" id="GO:0051073">
    <property type="term" value="F:adenosylcobinamide-GDP ribazoletransferase activity"/>
    <property type="evidence" value="ECO:0007669"/>
    <property type="project" value="UniProtKB-UniRule"/>
</dbReference>
<evidence type="ECO:0000256" key="15">
    <source>
        <dbReference type="ARBA" id="ARBA00032605"/>
    </source>
</evidence>
<evidence type="ECO:0000256" key="16">
    <source>
        <dbReference type="ARBA" id="ARBA00032853"/>
    </source>
</evidence>
<keyword evidence="9 19" id="KW-0808">Transferase</keyword>
<gene>
    <name evidence="19 20" type="primary">cobS</name>
    <name evidence="20" type="ORF">E7Z75_03195</name>
</gene>
<evidence type="ECO:0000256" key="4">
    <source>
        <dbReference type="ARBA" id="ARBA00010561"/>
    </source>
</evidence>
<evidence type="ECO:0000256" key="12">
    <source>
        <dbReference type="ARBA" id="ARBA00022989"/>
    </source>
</evidence>
<dbReference type="PANTHER" id="PTHR34148">
    <property type="entry name" value="ADENOSYLCOBINAMIDE-GDP RIBAZOLETRANSFERASE"/>
    <property type="match status" value="1"/>
</dbReference>
<feature type="transmembrane region" description="Helical" evidence="19">
    <location>
        <begin position="220"/>
        <end position="239"/>
    </location>
</feature>
<evidence type="ECO:0000256" key="3">
    <source>
        <dbReference type="ARBA" id="ARBA00004663"/>
    </source>
</evidence>
<evidence type="ECO:0000256" key="17">
    <source>
        <dbReference type="ARBA" id="ARBA00048623"/>
    </source>
</evidence>
<dbReference type="Pfam" id="PF02654">
    <property type="entry name" value="CobS"/>
    <property type="match status" value="1"/>
</dbReference>
<evidence type="ECO:0000256" key="7">
    <source>
        <dbReference type="ARBA" id="ARBA00022475"/>
    </source>
</evidence>
<evidence type="ECO:0000256" key="9">
    <source>
        <dbReference type="ARBA" id="ARBA00022679"/>
    </source>
</evidence>
<keyword evidence="10 19" id="KW-0812">Transmembrane</keyword>
<comment type="similarity">
    <text evidence="4 19">Belongs to the CobS family.</text>
</comment>
<keyword evidence="7 19" id="KW-1003">Cell membrane</keyword>
<organism evidence="20 21">
    <name type="scientific">Methanobrevibacter olleyae</name>
    <dbReference type="NCBI Taxonomy" id="294671"/>
    <lineage>
        <taxon>Archaea</taxon>
        <taxon>Methanobacteriati</taxon>
        <taxon>Methanobacteriota</taxon>
        <taxon>Methanomada group</taxon>
        <taxon>Methanobacteria</taxon>
        <taxon>Methanobacteriales</taxon>
        <taxon>Methanobacteriaceae</taxon>
        <taxon>Methanobrevibacter</taxon>
    </lineage>
</organism>
<evidence type="ECO:0000256" key="1">
    <source>
        <dbReference type="ARBA" id="ARBA00001946"/>
    </source>
</evidence>
<evidence type="ECO:0000256" key="2">
    <source>
        <dbReference type="ARBA" id="ARBA00004651"/>
    </source>
</evidence>
<feature type="transmembrane region" description="Helical" evidence="19">
    <location>
        <begin position="260"/>
        <end position="277"/>
    </location>
</feature>
<evidence type="ECO:0000256" key="6">
    <source>
        <dbReference type="ARBA" id="ARBA00015850"/>
    </source>
</evidence>
<dbReference type="EMBL" id="SUTG01000009">
    <property type="protein sequence ID" value="MBE6512146.1"/>
    <property type="molecule type" value="Genomic_DNA"/>
</dbReference>
<comment type="catalytic activity">
    <reaction evidence="18 19">
        <text>alpha-ribazole 5'-phosphate + adenosylcob(III)inamide-GDP = adenosylcob(III)alamin 5'-phosphate + GMP + H(+)</text>
        <dbReference type="Rhea" id="RHEA:23560"/>
        <dbReference type="ChEBI" id="CHEBI:15378"/>
        <dbReference type="ChEBI" id="CHEBI:57918"/>
        <dbReference type="ChEBI" id="CHEBI:58115"/>
        <dbReference type="ChEBI" id="CHEBI:60487"/>
        <dbReference type="ChEBI" id="CHEBI:60493"/>
        <dbReference type="EC" id="2.7.8.26"/>
    </reaction>
</comment>
<dbReference type="EC" id="2.7.8.26" evidence="5 19"/>
<evidence type="ECO:0000256" key="14">
    <source>
        <dbReference type="ARBA" id="ARBA00025228"/>
    </source>
</evidence>
<comment type="pathway">
    <text evidence="3 19">Cofactor biosynthesis; adenosylcobalamin biosynthesis; adenosylcobalamin from cob(II)yrinate a,c-diamide: step 7/7.</text>
</comment>
<dbReference type="NCBIfam" id="TIGR00317">
    <property type="entry name" value="cobS"/>
    <property type="match status" value="1"/>
</dbReference>
<protein>
    <recommendedName>
        <fullName evidence="6 19">Adenosylcobinamide-GDP ribazoletransferase</fullName>
        <ecNumber evidence="5 19">2.7.8.26</ecNumber>
    </recommendedName>
    <alternativeName>
        <fullName evidence="16 19">Cobalamin synthase</fullName>
    </alternativeName>
    <alternativeName>
        <fullName evidence="15 19">Cobalamin-5'-phosphate synthase</fullName>
    </alternativeName>
</protein>
<comment type="function">
    <text evidence="14 19">Joins adenosylcobinamide-GDP and alpha-ribazole to generate adenosylcobalamin (Ado-cobalamin). Also synthesizes adenosylcobalamin 5'-phosphate from adenosylcobinamide-GDP and alpha-ribazole 5'-phosphate.</text>
</comment>
<proteinExistence type="inferred from homology"/>